<proteinExistence type="predicted"/>
<feature type="compositionally biased region" description="Basic and acidic residues" evidence="1">
    <location>
        <begin position="1129"/>
        <end position="1171"/>
    </location>
</feature>
<feature type="compositionally biased region" description="Polar residues" evidence="1">
    <location>
        <begin position="110"/>
        <end position="145"/>
    </location>
</feature>
<feature type="compositionally biased region" description="Polar residues" evidence="1">
    <location>
        <begin position="90"/>
        <end position="99"/>
    </location>
</feature>
<feature type="region of interest" description="Disordered" evidence="1">
    <location>
        <begin position="1007"/>
        <end position="1054"/>
    </location>
</feature>
<evidence type="ECO:0000313" key="3">
    <source>
        <dbReference type="Proteomes" id="UP000594262"/>
    </source>
</evidence>
<reference evidence="2" key="1">
    <citation type="submission" date="2021-01" db="UniProtKB">
        <authorList>
            <consortium name="EnsemblMetazoa"/>
        </authorList>
    </citation>
    <scope>IDENTIFICATION</scope>
</reference>
<feature type="compositionally biased region" description="Polar residues" evidence="1">
    <location>
        <begin position="61"/>
        <end position="75"/>
    </location>
</feature>
<protein>
    <submittedName>
        <fullName evidence="2">Uncharacterized protein</fullName>
    </submittedName>
</protein>
<feature type="region of interest" description="Disordered" evidence="1">
    <location>
        <begin position="1080"/>
        <end position="1215"/>
    </location>
</feature>
<feature type="compositionally biased region" description="Basic and acidic residues" evidence="1">
    <location>
        <begin position="230"/>
        <end position="249"/>
    </location>
</feature>
<feature type="compositionally biased region" description="Polar residues" evidence="1">
    <location>
        <begin position="1080"/>
        <end position="1103"/>
    </location>
</feature>
<feature type="compositionally biased region" description="Basic and acidic residues" evidence="1">
    <location>
        <begin position="148"/>
        <end position="165"/>
    </location>
</feature>
<feature type="compositionally biased region" description="Basic and acidic residues" evidence="1">
    <location>
        <begin position="35"/>
        <end position="48"/>
    </location>
</feature>
<dbReference type="Proteomes" id="UP000594262">
    <property type="component" value="Unplaced"/>
</dbReference>
<feature type="compositionally biased region" description="Polar residues" evidence="1">
    <location>
        <begin position="171"/>
        <end position="181"/>
    </location>
</feature>
<feature type="compositionally biased region" description="Basic and acidic residues" evidence="1">
    <location>
        <begin position="904"/>
        <end position="924"/>
    </location>
</feature>
<feature type="compositionally biased region" description="Basic and acidic residues" evidence="1">
    <location>
        <begin position="1189"/>
        <end position="1215"/>
    </location>
</feature>
<feature type="compositionally biased region" description="Polar residues" evidence="1">
    <location>
        <begin position="550"/>
        <end position="575"/>
    </location>
</feature>
<keyword evidence="3" id="KW-1185">Reference proteome</keyword>
<organism evidence="2 3">
    <name type="scientific">Clytia hemisphaerica</name>
    <dbReference type="NCBI Taxonomy" id="252671"/>
    <lineage>
        <taxon>Eukaryota</taxon>
        <taxon>Metazoa</taxon>
        <taxon>Cnidaria</taxon>
        <taxon>Hydrozoa</taxon>
        <taxon>Hydroidolina</taxon>
        <taxon>Leptothecata</taxon>
        <taxon>Obeliida</taxon>
        <taxon>Clytiidae</taxon>
        <taxon>Clytia</taxon>
    </lineage>
</organism>
<dbReference type="EnsemblMetazoa" id="CLYHEMT009082.1">
    <property type="protein sequence ID" value="CLYHEMP009082.1"/>
    <property type="gene ID" value="CLYHEMG009082"/>
</dbReference>
<feature type="compositionally biased region" description="Polar residues" evidence="1">
    <location>
        <begin position="256"/>
        <end position="291"/>
    </location>
</feature>
<dbReference type="AlphaFoldDB" id="A0A7M5WLA4"/>
<feature type="region of interest" description="Disordered" evidence="1">
    <location>
        <begin position="678"/>
        <end position="934"/>
    </location>
</feature>
<accession>A0A7M5WLA4</accession>
<feature type="compositionally biased region" description="Basic and acidic residues" evidence="1">
    <location>
        <begin position="77"/>
        <end position="86"/>
    </location>
</feature>
<feature type="compositionally biased region" description="Basic and acidic residues" evidence="1">
    <location>
        <begin position="1007"/>
        <end position="1022"/>
    </location>
</feature>
<feature type="compositionally biased region" description="Polar residues" evidence="1">
    <location>
        <begin position="508"/>
        <end position="517"/>
    </location>
</feature>
<feature type="compositionally biased region" description="Polar residues" evidence="1">
    <location>
        <begin position="301"/>
        <end position="311"/>
    </location>
</feature>
<sequence length="1215" mass="135452">MPVLEFTFDASGNVSKIEEKGPPNPPTTLGNAMIDDEKQSVDKKEDSKVQQNDPIIKESTHSQLPNGNETRNPNVSKLEDQKHQDIPEVSSMNEPQYSPITKAVEPLDQDISNNSRTDSINITNGDKNTKSNTSNWETGQHVNQHINKKTDISEIETSLKPEKNRPPNLLTVGNQTPSHYNSSGGSSPVSPLSGYSPSKSPSVIGSFGLIEHVENVESEDEEYRTKKIKIKNETKNSNSETKELDETSHKSHLISHISTNSHTADYSHPSSSAEYSDSKVSTAIDSINKPNQEIKTKSNEQDLSNQDQSPTEAKLDISTKPSQKTALWSVPQEISKKSQRNFAEKAEHHSNIRAVHHTKSNEIPQPKPMKSSNEKPPLTKSTTIKDTENHTNSKGLRPPPVTPKPSKESLSRPDTPELLDDNGDPLYAPVVKNKKSASRESSSDRPPVPLPYSGWKGAADLQLGATASQEGKADVFVQSSDLLDENGNPLYEPVISTKKTISRGASVLSDSGISSEPSPDAFKEEPIYALPEVSPQRQRKFKPSKPAPYQHSNNHTTSSNGFSMSVTEDPYSSINDGLKPNGGDPDDLLSSINDSLKPKNISVYKSNLTLDEADNDEGAMEDTYASIDQNDSKIESTINIKPKKTVEDPYSLVKDDLQKQNFEEPYATLDNKITQQVEDPYATVPDNIKISSKDRKGPYSMAKSKEDTDVEKTIKDIDDPYATIQEGELNTEDDGSDYENVEEFENGKESKSSNTIEEEPIYSNIQESRDRSKTVQPPSSLHLKQPTTRSYSSGSLSPQAGSVSPSSGRWSPASSGRVPVTPTHDSPSTRRSPLPSPMSNRPPMPTPESPRRETAYTPVITTTSSITNKGDLDNVDGPLPKNANQKDIPDATPYKYVPRPSSRAQDHQHSPDEEHSPIGEEIRHPSPTGENNHYKGRMFTYAQRPVEQGVILDVQSSPTKGVDGVEVEKSSSPVQITIEKSDYRDIIPENSKECEVQIEKLAPEDVEYQPRDSHFKAEENKKLSRFFKKSNSPHVRRPEHVTHSPRHDRHTKARSEMFIDQSHYPEQPVMPRGGWFQNGNTEIRNSWTPEGASFSNNNGQSSGRYPVNGSYRKNGYNRYSAVEPYQYRDGYKESPLRDRRAMQPDNGKKKLRRTRSDHTETSETKKKEHTSNKFIGFFRAAKKTIRRSRTTDPSRGAEHYSQKRQDVYEKEIAEI</sequence>
<evidence type="ECO:0000313" key="2">
    <source>
        <dbReference type="EnsemblMetazoa" id="CLYHEMP009082.1"/>
    </source>
</evidence>
<feature type="compositionally biased region" description="Basic and acidic residues" evidence="1">
    <location>
        <begin position="691"/>
        <end position="718"/>
    </location>
</feature>
<feature type="compositionally biased region" description="Low complexity" evidence="1">
    <location>
        <begin position="182"/>
        <end position="198"/>
    </location>
</feature>
<feature type="compositionally biased region" description="Basic and acidic residues" evidence="1">
    <location>
        <begin position="405"/>
        <end position="415"/>
    </location>
</feature>
<name>A0A7M5WLA4_9CNID</name>
<feature type="region of interest" description="Disordered" evidence="1">
    <location>
        <begin position="1"/>
        <end position="454"/>
    </location>
</feature>
<feature type="compositionally biased region" description="Low complexity" evidence="1">
    <location>
        <begin position="800"/>
        <end position="817"/>
    </location>
</feature>
<feature type="region of interest" description="Disordered" evidence="1">
    <location>
        <begin position="506"/>
        <end position="594"/>
    </location>
</feature>
<feature type="compositionally biased region" description="Acidic residues" evidence="1">
    <location>
        <begin position="729"/>
        <end position="744"/>
    </location>
</feature>
<feature type="compositionally biased region" description="Polar residues" evidence="1">
    <location>
        <begin position="859"/>
        <end position="868"/>
    </location>
</feature>
<feature type="compositionally biased region" description="Pro residues" evidence="1">
    <location>
        <begin position="834"/>
        <end position="848"/>
    </location>
</feature>
<feature type="compositionally biased region" description="Basic residues" evidence="1">
    <location>
        <begin position="1043"/>
        <end position="1052"/>
    </location>
</feature>
<evidence type="ECO:0000256" key="1">
    <source>
        <dbReference type="SAM" id="MobiDB-lite"/>
    </source>
</evidence>
<feature type="compositionally biased region" description="Polar residues" evidence="1">
    <location>
        <begin position="785"/>
        <end position="799"/>
    </location>
</feature>